<proteinExistence type="inferred from homology"/>
<comment type="subcellular location">
    <subcellularLocation>
        <location evidence="1">Membrane</location>
        <topology evidence="1">Multi-pass membrane protein</topology>
    </subcellularLocation>
</comment>
<dbReference type="InterPro" id="IPR023271">
    <property type="entry name" value="Aquaporin-like"/>
</dbReference>
<dbReference type="InterPro" id="IPR000292">
    <property type="entry name" value="For/NO2_transpt"/>
</dbReference>
<evidence type="ECO:0000256" key="4">
    <source>
        <dbReference type="ARBA" id="ARBA00022989"/>
    </source>
</evidence>
<evidence type="ECO:0000313" key="8">
    <source>
        <dbReference type="EMBL" id="TCO08451.1"/>
    </source>
</evidence>
<sequence length="260" mass="28066">MSYFTSKEILAEVYDAAFKRSNSPVSKTIVLSFLAGAYIAFGGLLSISIAGGMPEIAAQNPGIQKFAMGAVFPLGLMLCVIAGADLFTGNTAYFIPPVASGKISVKAMFKNWGIVYVGNFIGSVFVAWALAYHTGIFQSEPWLGFLHGIADYKTSATFTSVFVKGIGANWLVTLAVWTAFAARDIPGKIMAIWFPIMAFVAMGFEHSVANMFYIPAAIFHGADITWGEFITSNLIPATLGNIVGGSFFTGTLYWFVYDRE</sequence>
<dbReference type="OrthoDB" id="9786493at2"/>
<keyword evidence="2" id="KW-0813">Transport</keyword>
<evidence type="ECO:0000256" key="3">
    <source>
        <dbReference type="ARBA" id="ARBA00022692"/>
    </source>
</evidence>
<keyword evidence="3 7" id="KW-0812">Transmembrane</keyword>
<feature type="transmembrane region" description="Helical" evidence="7">
    <location>
        <begin position="234"/>
        <end position="256"/>
    </location>
</feature>
<evidence type="ECO:0000256" key="5">
    <source>
        <dbReference type="ARBA" id="ARBA00023136"/>
    </source>
</evidence>
<dbReference type="EMBL" id="SLWK01000005">
    <property type="protein sequence ID" value="TCO08451.1"/>
    <property type="molecule type" value="Genomic_DNA"/>
</dbReference>
<feature type="transmembrane region" description="Helical" evidence="7">
    <location>
        <begin position="192"/>
        <end position="214"/>
    </location>
</feature>
<dbReference type="Gene3D" id="1.20.1080.10">
    <property type="entry name" value="Glycerol uptake facilitator protein"/>
    <property type="match status" value="1"/>
</dbReference>
<reference evidence="8 9" key="1">
    <citation type="submission" date="2019-03" db="EMBL/GenBank/DDBJ databases">
        <title>Genomic Encyclopedia of Type Strains, Phase IV (KMG-IV): sequencing the most valuable type-strain genomes for metagenomic binning, comparative biology and taxonomic classification.</title>
        <authorList>
            <person name="Goeker M."/>
        </authorList>
    </citation>
    <scope>NUCLEOTIDE SEQUENCE [LARGE SCALE GENOMIC DNA]</scope>
    <source>
        <strain evidence="8 9">DSM 24179</strain>
    </source>
</reference>
<dbReference type="Pfam" id="PF01226">
    <property type="entry name" value="Form_Nir_trans"/>
    <property type="match status" value="1"/>
</dbReference>
<gene>
    <name evidence="8" type="ORF">EV194_105259</name>
</gene>
<dbReference type="NCBIfam" id="TIGR00790">
    <property type="entry name" value="fnt"/>
    <property type="match status" value="1"/>
</dbReference>
<dbReference type="GO" id="GO:0005886">
    <property type="term" value="C:plasma membrane"/>
    <property type="evidence" value="ECO:0007669"/>
    <property type="project" value="TreeGrafter"/>
</dbReference>
<keyword evidence="5 7" id="KW-0472">Membrane</keyword>
<dbReference type="GO" id="GO:0015499">
    <property type="term" value="F:formate transmembrane transporter activity"/>
    <property type="evidence" value="ECO:0007669"/>
    <property type="project" value="TreeGrafter"/>
</dbReference>
<dbReference type="Proteomes" id="UP000295221">
    <property type="component" value="Unassembled WGS sequence"/>
</dbReference>
<evidence type="ECO:0000256" key="2">
    <source>
        <dbReference type="ARBA" id="ARBA00022448"/>
    </source>
</evidence>
<keyword evidence="4 7" id="KW-1133">Transmembrane helix</keyword>
<dbReference type="AlphaFoldDB" id="A0A4R2GLT1"/>
<comment type="caution">
    <text evidence="8">The sequence shown here is derived from an EMBL/GenBank/DDBJ whole genome shotgun (WGS) entry which is preliminary data.</text>
</comment>
<feature type="transmembrane region" description="Helical" evidence="7">
    <location>
        <begin position="114"/>
        <end position="136"/>
    </location>
</feature>
<accession>A0A4R2GLT1</accession>
<evidence type="ECO:0000313" key="9">
    <source>
        <dbReference type="Proteomes" id="UP000295221"/>
    </source>
</evidence>
<dbReference type="PANTHER" id="PTHR30520">
    <property type="entry name" value="FORMATE TRANSPORTER-RELATED"/>
    <property type="match status" value="1"/>
</dbReference>
<name>A0A4R2GLT1_9BACT</name>
<dbReference type="FunFam" id="1.20.1080.10:FF:000011">
    <property type="entry name" value="Formate family transporter"/>
    <property type="match status" value="1"/>
</dbReference>
<feature type="transmembrane region" description="Helical" evidence="7">
    <location>
        <begin position="70"/>
        <end position="93"/>
    </location>
</feature>
<organism evidence="8 9">
    <name type="scientific">Natronoflexus pectinivorans</name>
    <dbReference type="NCBI Taxonomy" id="682526"/>
    <lineage>
        <taxon>Bacteria</taxon>
        <taxon>Pseudomonadati</taxon>
        <taxon>Bacteroidota</taxon>
        <taxon>Bacteroidia</taxon>
        <taxon>Marinilabiliales</taxon>
        <taxon>Marinilabiliaceae</taxon>
        <taxon>Natronoflexus</taxon>
    </lineage>
</organism>
<dbReference type="PANTHER" id="PTHR30520:SF6">
    <property type="entry name" value="FORMATE_NITRATE FAMILY TRANSPORTER (EUROFUNG)"/>
    <property type="match status" value="1"/>
</dbReference>
<feature type="transmembrane region" description="Helical" evidence="7">
    <location>
        <begin position="156"/>
        <end position="180"/>
    </location>
</feature>
<feature type="transmembrane region" description="Helical" evidence="7">
    <location>
        <begin position="29"/>
        <end position="50"/>
    </location>
</feature>
<evidence type="ECO:0000256" key="1">
    <source>
        <dbReference type="ARBA" id="ARBA00004141"/>
    </source>
</evidence>
<comment type="similarity">
    <text evidence="6">Belongs to the FNT transporter (TC 1.A.16) family.</text>
</comment>
<evidence type="ECO:0000256" key="6">
    <source>
        <dbReference type="ARBA" id="ARBA00049660"/>
    </source>
</evidence>
<evidence type="ECO:0000256" key="7">
    <source>
        <dbReference type="SAM" id="Phobius"/>
    </source>
</evidence>
<dbReference type="InterPro" id="IPR024002">
    <property type="entry name" value="For/NO2_transpt_CS"/>
</dbReference>
<keyword evidence="9" id="KW-1185">Reference proteome</keyword>
<protein>
    <submittedName>
        <fullName evidence="8">Formate/nitrite transporter</fullName>
    </submittedName>
</protein>
<dbReference type="RefSeq" id="WP_132433732.1">
    <property type="nucleotide sequence ID" value="NZ_SLWK01000005.1"/>
</dbReference>
<dbReference type="PROSITE" id="PS01005">
    <property type="entry name" value="FORMATE_NITRITE_TP_1"/>
    <property type="match status" value="1"/>
</dbReference>